<feature type="region of interest" description="Disordered" evidence="1">
    <location>
        <begin position="1"/>
        <end position="23"/>
    </location>
</feature>
<name>A0AAV7EHS8_ARIFI</name>
<organism evidence="2 3">
    <name type="scientific">Aristolochia fimbriata</name>
    <name type="common">White veined hardy Dutchman's pipe vine</name>
    <dbReference type="NCBI Taxonomy" id="158543"/>
    <lineage>
        <taxon>Eukaryota</taxon>
        <taxon>Viridiplantae</taxon>
        <taxon>Streptophyta</taxon>
        <taxon>Embryophyta</taxon>
        <taxon>Tracheophyta</taxon>
        <taxon>Spermatophyta</taxon>
        <taxon>Magnoliopsida</taxon>
        <taxon>Magnoliidae</taxon>
        <taxon>Piperales</taxon>
        <taxon>Aristolochiaceae</taxon>
        <taxon>Aristolochia</taxon>
    </lineage>
</organism>
<dbReference type="Proteomes" id="UP000825729">
    <property type="component" value="Unassembled WGS sequence"/>
</dbReference>
<sequence length="137" mass="15390">MGSPPKKANKEEEDEEKEEEAARVSVWDCGSPLYDSFELVSVSHILDRNSMILPFSRGSRRWSTGKTAESSEEDVCAISRMGGSGGKGRGLFKLALLNIGLAKPNKRKFRVSEESRKRMKATLHGFCASLTFWRKYK</sequence>
<evidence type="ECO:0000313" key="3">
    <source>
        <dbReference type="Proteomes" id="UP000825729"/>
    </source>
</evidence>
<evidence type="ECO:0000256" key="1">
    <source>
        <dbReference type="SAM" id="MobiDB-lite"/>
    </source>
</evidence>
<comment type="caution">
    <text evidence="2">The sequence shown here is derived from an EMBL/GenBank/DDBJ whole genome shotgun (WGS) entry which is preliminary data.</text>
</comment>
<gene>
    <name evidence="2" type="ORF">H6P81_014528</name>
</gene>
<dbReference type="PANTHER" id="PTHR33978:SF18">
    <property type="entry name" value="OS01G0656300 PROTEIN"/>
    <property type="match status" value="1"/>
</dbReference>
<accession>A0AAV7EHS8</accession>
<protein>
    <submittedName>
        <fullName evidence="2">Uncharacterized protein</fullName>
    </submittedName>
</protein>
<dbReference type="EMBL" id="JAINDJ010000005">
    <property type="protein sequence ID" value="KAG9448400.1"/>
    <property type="molecule type" value="Genomic_DNA"/>
</dbReference>
<dbReference type="AlphaFoldDB" id="A0AAV7EHS8"/>
<proteinExistence type="predicted"/>
<reference evidence="2 3" key="1">
    <citation type="submission" date="2021-07" db="EMBL/GenBank/DDBJ databases">
        <title>The Aristolochia fimbriata genome: insights into angiosperm evolution, floral development and chemical biosynthesis.</title>
        <authorList>
            <person name="Jiao Y."/>
        </authorList>
    </citation>
    <scope>NUCLEOTIDE SEQUENCE [LARGE SCALE GENOMIC DNA]</scope>
    <source>
        <strain evidence="2">IBCAS-2021</strain>
        <tissue evidence="2">Leaf</tissue>
    </source>
</reference>
<keyword evidence="3" id="KW-1185">Reference proteome</keyword>
<dbReference type="PANTHER" id="PTHR33978">
    <property type="entry name" value="SERINE/THREONINE-KINASE"/>
    <property type="match status" value="1"/>
</dbReference>
<evidence type="ECO:0000313" key="2">
    <source>
        <dbReference type="EMBL" id="KAG9448400.1"/>
    </source>
</evidence>